<gene>
    <name evidence="1" type="ORF">CLUP02_06695</name>
</gene>
<organism evidence="1 2">
    <name type="scientific">Colletotrichum lupini</name>
    <dbReference type="NCBI Taxonomy" id="145971"/>
    <lineage>
        <taxon>Eukaryota</taxon>
        <taxon>Fungi</taxon>
        <taxon>Dikarya</taxon>
        <taxon>Ascomycota</taxon>
        <taxon>Pezizomycotina</taxon>
        <taxon>Sordariomycetes</taxon>
        <taxon>Hypocreomycetidae</taxon>
        <taxon>Glomerellales</taxon>
        <taxon>Glomerellaceae</taxon>
        <taxon>Colletotrichum</taxon>
        <taxon>Colletotrichum acutatum species complex</taxon>
    </lineage>
</organism>
<protein>
    <submittedName>
        <fullName evidence="1">Uncharacterized protein</fullName>
    </submittedName>
</protein>
<dbReference type="EMBL" id="CP019475">
    <property type="protein sequence ID" value="UQC81209.1"/>
    <property type="molecule type" value="Genomic_DNA"/>
</dbReference>
<evidence type="ECO:0000313" key="1">
    <source>
        <dbReference type="EMBL" id="UQC81209.1"/>
    </source>
</evidence>
<reference evidence="1" key="1">
    <citation type="journal article" date="2021" name="Mol. Plant Microbe Interact.">
        <title>Complete Genome Sequence of the Plant-Pathogenic Fungus Colletotrichum lupini.</title>
        <authorList>
            <person name="Baroncelli R."/>
            <person name="Pensec F."/>
            <person name="Da Lio D."/>
            <person name="Boufleur T."/>
            <person name="Vicente I."/>
            <person name="Sarrocco S."/>
            <person name="Picot A."/>
            <person name="Baraldi E."/>
            <person name="Sukno S."/>
            <person name="Thon M."/>
            <person name="Le Floch G."/>
        </authorList>
    </citation>
    <scope>NUCLEOTIDE SEQUENCE</scope>
    <source>
        <strain evidence="1">IMI 504893</strain>
    </source>
</reference>
<sequence>MPIEFMGSPFLHFPMLMPLTAILPGFPSTNQTDFVPKHLPAFEMRSWVDVLWIVSTCGKLIPRIRGQSAPLKSINKALLHPPLSHVLITNNLEFEISQSNLSKLHKIHSQLGKYRHVSLTPTAVTFRSIQNLTMKLSATVVGLLAALAMAAPAFETAEALEAQTEAVVNELVSRQIWQMLEANPKFHFEGRVSVTCASIGLLSGKEPA</sequence>
<proteinExistence type="predicted"/>
<name>A0A9Q8SPK9_9PEZI</name>
<dbReference type="RefSeq" id="XP_049142835.1">
    <property type="nucleotide sequence ID" value="XM_049285692.1"/>
</dbReference>
<dbReference type="GeneID" id="73340702"/>
<dbReference type="AlphaFoldDB" id="A0A9Q8SPK9"/>
<dbReference type="KEGG" id="clup:CLUP02_06695"/>
<keyword evidence="2" id="KW-1185">Reference proteome</keyword>
<evidence type="ECO:0000313" key="2">
    <source>
        <dbReference type="Proteomes" id="UP000830671"/>
    </source>
</evidence>
<accession>A0A9Q8SPK9</accession>
<dbReference type="Proteomes" id="UP000830671">
    <property type="component" value="Chromosome 3"/>
</dbReference>